<sequence length="188" mass="21644">MEWFNFIEMAKAHPRLFFLALYLVILVFVGVNWLEYKANTQRGEPLHDARVDDEIRSTRHRYTAPVTGKALFLQMNEEYFDAIFSAFLRSLQRAGFTLSDREVGPPSLYLLTEVTLDMLARDVDRARQEYMTLAGTDVEADIGYQMQSGRALMFLMQLIVSCERLGWKVMPVVREPEDECASSFSALP</sequence>
<reference evidence="2 3" key="1">
    <citation type="submission" date="2024-09" db="EMBL/GenBank/DDBJ databases">
        <title>Genomes of Rahnella.</title>
        <authorList>
            <person name="Mnguni F.C."/>
            <person name="Shin G.Y."/>
            <person name="Coutinho T."/>
        </authorList>
    </citation>
    <scope>NUCLEOTIDE SEQUENCE [LARGE SCALE GENOMIC DNA]</scope>
    <source>
        <strain evidence="2 3">20WA0057</strain>
    </source>
</reference>
<accession>A0ABW6CG48</accession>
<protein>
    <submittedName>
        <fullName evidence="2">Uncharacterized protein</fullName>
    </submittedName>
</protein>
<name>A0ABW6CG48_RAHSY</name>
<gene>
    <name evidence="2" type="ORF">ACFPK4_26350</name>
</gene>
<keyword evidence="1" id="KW-1133">Transmembrane helix</keyword>
<evidence type="ECO:0000313" key="2">
    <source>
        <dbReference type="EMBL" id="MFD3227060.1"/>
    </source>
</evidence>
<feature type="transmembrane region" description="Helical" evidence="1">
    <location>
        <begin position="16"/>
        <end position="34"/>
    </location>
</feature>
<proteinExistence type="predicted"/>
<dbReference type="RefSeq" id="WP_379672419.1">
    <property type="nucleotide sequence ID" value="NZ_JBHUCJ010000137.1"/>
</dbReference>
<keyword evidence="1" id="KW-0812">Transmembrane</keyword>
<dbReference type="Proteomes" id="UP001598201">
    <property type="component" value="Unassembled WGS sequence"/>
</dbReference>
<comment type="caution">
    <text evidence="2">The sequence shown here is derived from an EMBL/GenBank/DDBJ whole genome shotgun (WGS) entry which is preliminary data.</text>
</comment>
<evidence type="ECO:0000313" key="3">
    <source>
        <dbReference type="Proteomes" id="UP001598201"/>
    </source>
</evidence>
<keyword evidence="1" id="KW-0472">Membrane</keyword>
<evidence type="ECO:0000256" key="1">
    <source>
        <dbReference type="SAM" id="Phobius"/>
    </source>
</evidence>
<dbReference type="EMBL" id="JBHUCJ010000137">
    <property type="protein sequence ID" value="MFD3227060.1"/>
    <property type="molecule type" value="Genomic_DNA"/>
</dbReference>
<organism evidence="2 3">
    <name type="scientific">Rahnella sp. (strain Y9602)</name>
    <dbReference type="NCBI Taxonomy" id="2703885"/>
    <lineage>
        <taxon>Bacteria</taxon>
        <taxon>Pseudomonadati</taxon>
        <taxon>Pseudomonadota</taxon>
        <taxon>Gammaproteobacteria</taxon>
        <taxon>Enterobacterales</taxon>
        <taxon>Yersiniaceae</taxon>
        <taxon>Rahnella</taxon>
    </lineage>
</organism>
<keyword evidence="3" id="KW-1185">Reference proteome</keyword>